<comment type="caution">
    <text evidence="2">The sequence shown here is derived from an EMBL/GenBank/DDBJ whole genome shotgun (WGS) entry which is preliminary data.</text>
</comment>
<protein>
    <recommendedName>
        <fullName evidence="4">Extracellular endo-alpha-(1-&gt;5)-L-arabinanase C-terminal domain-containing protein</fullName>
    </recommendedName>
</protein>
<accession>A0A936K4Q0</accession>
<evidence type="ECO:0008006" key="4">
    <source>
        <dbReference type="Google" id="ProtNLM"/>
    </source>
</evidence>
<organism evidence="2 3">
    <name type="scientific">Candidatus Geothrix odensensis</name>
    <dbReference type="NCBI Taxonomy" id="2954440"/>
    <lineage>
        <taxon>Bacteria</taxon>
        <taxon>Pseudomonadati</taxon>
        <taxon>Acidobacteriota</taxon>
        <taxon>Holophagae</taxon>
        <taxon>Holophagales</taxon>
        <taxon>Holophagaceae</taxon>
        <taxon>Geothrix</taxon>
    </lineage>
</organism>
<evidence type="ECO:0000256" key="1">
    <source>
        <dbReference type="SAM" id="SignalP"/>
    </source>
</evidence>
<keyword evidence="1" id="KW-0732">Signal</keyword>
<name>A0A936K4Q0_9BACT</name>
<dbReference type="AlphaFoldDB" id="A0A936K4Q0"/>
<feature type="chain" id="PRO_5037167562" description="Extracellular endo-alpha-(1-&gt;5)-L-arabinanase C-terminal domain-containing protein" evidence="1">
    <location>
        <begin position="24"/>
        <end position="128"/>
    </location>
</feature>
<sequence>MLKTYRPFVMIACVLASAPCLLADDAATATGLVGTWEGKWEFADLSGKLVVKIASASGDTLKGESTWYGTAVGDFQDTFTKAKVKGREVKFPEPTMDFEVTLSEDGSTMVGTWTSPVATGKVTLARKK</sequence>
<proteinExistence type="predicted"/>
<feature type="signal peptide" evidence="1">
    <location>
        <begin position="1"/>
        <end position="23"/>
    </location>
</feature>
<gene>
    <name evidence="2" type="ORF">IPN91_00135</name>
</gene>
<dbReference type="EMBL" id="JADKCH010000001">
    <property type="protein sequence ID" value="MBK8571053.1"/>
    <property type="molecule type" value="Genomic_DNA"/>
</dbReference>
<dbReference type="Proteomes" id="UP000709959">
    <property type="component" value="Unassembled WGS sequence"/>
</dbReference>
<reference evidence="2 3" key="1">
    <citation type="submission" date="2020-10" db="EMBL/GenBank/DDBJ databases">
        <title>Connecting structure to function with the recovery of over 1000 high-quality activated sludge metagenome-assembled genomes encoding full-length rRNA genes using long-read sequencing.</title>
        <authorList>
            <person name="Singleton C.M."/>
            <person name="Petriglieri F."/>
            <person name="Kristensen J.M."/>
            <person name="Kirkegaard R.H."/>
            <person name="Michaelsen T.Y."/>
            <person name="Andersen M.H."/>
            <person name="Karst S.M."/>
            <person name="Dueholm M.S."/>
            <person name="Nielsen P.H."/>
            <person name="Albertsen M."/>
        </authorList>
    </citation>
    <scope>NUCLEOTIDE SEQUENCE [LARGE SCALE GENOMIC DNA]</scope>
    <source>
        <strain evidence="2">OdNE_18-Q3-R46-58_MAXAC.008</strain>
    </source>
</reference>
<evidence type="ECO:0000313" key="3">
    <source>
        <dbReference type="Proteomes" id="UP000709959"/>
    </source>
</evidence>
<evidence type="ECO:0000313" key="2">
    <source>
        <dbReference type="EMBL" id="MBK8571053.1"/>
    </source>
</evidence>